<organism evidence="4">
    <name type="scientific">Laccaria bicolor (strain S238N-H82 / ATCC MYA-4686)</name>
    <name type="common">Bicoloured deceiver</name>
    <name type="synonym">Laccaria laccata var. bicolor</name>
    <dbReference type="NCBI Taxonomy" id="486041"/>
    <lineage>
        <taxon>Eukaryota</taxon>
        <taxon>Fungi</taxon>
        <taxon>Dikarya</taxon>
        <taxon>Basidiomycota</taxon>
        <taxon>Agaricomycotina</taxon>
        <taxon>Agaricomycetes</taxon>
        <taxon>Agaricomycetidae</taxon>
        <taxon>Agaricales</taxon>
        <taxon>Agaricineae</taxon>
        <taxon>Hydnangiaceae</taxon>
        <taxon>Laccaria</taxon>
    </lineage>
</organism>
<protein>
    <submittedName>
        <fullName evidence="3">Predicted protein</fullName>
    </submittedName>
</protein>
<dbReference type="InParanoid" id="B0DGW0"/>
<dbReference type="EMBL" id="DS547109">
    <property type="protein sequence ID" value="EDR06343.1"/>
    <property type="molecule type" value="Genomic_DNA"/>
</dbReference>
<feature type="transmembrane region" description="Helical" evidence="1">
    <location>
        <begin position="545"/>
        <end position="567"/>
    </location>
</feature>
<keyword evidence="4" id="KW-1185">Reference proteome</keyword>
<dbReference type="Proteomes" id="UP000001194">
    <property type="component" value="Unassembled WGS sequence"/>
</dbReference>
<dbReference type="OrthoDB" id="5392263at2759"/>
<dbReference type="HOGENOM" id="CLU_015738_0_0_1"/>
<keyword evidence="1" id="KW-1133">Transmembrane helix</keyword>
<name>B0DGW0_LACBS</name>
<feature type="signal peptide" evidence="2">
    <location>
        <begin position="1"/>
        <end position="20"/>
    </location>
</feature>
<reference evidence="3 4" key="1">
    <citation type="journal article" date="2008" name="Nature">
        <title>The genome of Laccaria bicolor provides insights into mycorrhizal symbiosis.</title>
        <authorList>
            <person name="Martin F."/>
            <person name="Aerts A."/>
            <person name="Ahren D."/>
            <person name="Brun A."/>
            <person name="Danchin E.G.J."/>
            <person name="Duchaussoy F."/>
            <person name="Gibon J."/>
            <person name="Kohler A."/>
            <person name="Lindquist E."/>
            <person name="Pereda V."/>
            <person name="Salamov A."/>
            <person name="Shapiro H.J."/>
            <person name="Wuyts J."/>
            <person name="Blaudez D."/>
            <person name="Buee M."/>
            <person name="Brokstein P."/>
            <person name="Canbaeck B."/>
            <person name="Cohen D."/>
            <person name="Courty P.E."/>
            <person name="Coutinho P.M."/>
            <person name="Delaruelle C."/>
            <person name="Detter J.C."/>
            <person name="Deveau A."/>
            <person name="DiFazio S."/>
            <person name="Duplessis S."/>
            <person name="Fraissinet-Tachet L."/>
            <person name="Lucic E."/>
            <person name="Frey-Klett P."/>
            <person name="Fourrey C."/>
            <person name="Feussner I."/>
            <person name="Gay G."/>
            <person name="Grimwood J."/>
            <person name="Hoegger P.J."/>
            <person name="Jain P."/>
            <person name="Kilaru S."/>
            <person name="Labbe J."/>
            <person name="Lin Y.C."/>
            <person name="Legue V."/>
            <person name="Le Tacon F."/>
            <person name="Marmeisse R."/>
            <person name="Melayah D."/>
            <person name="Montanini B."/>
            <person name="Muratet M."/>
            <person name="Nehls U."/>
            <person name="Niculita-Hirzel H."/>
            <person name="Oudot-Le Secq M.P."/>
            <person name="Peter M."/>
            <person name="Quesneville H."/>
            <person name="Rajashekar B."/>
            <person name="Reich M."/>
            <person name="Rouhier N."/>
            <person name="Schmutz J."/>
            <person name="Yin T."/>
            <person name="Chalot M."/>
            <person name="Henrissat B."/>
            <person name="Kuees U."/>
            <person name="Lucas S."/>
            <person name="Van de Peer Y."/>
            <person name="Podila G.K."/>
            <person name="Polle A."/>
            <person name="Pukkila P.J."/>
            <person name="Richardson P.M."/>
            <person name="Rouze P."/>
            <person name="Sanders I.R."/>
            <person name="Stajich J.E."/>
            <person name="Tunlid A."/>
            <person name="Tuskan G."/>
            <person name="Grigoriev I.V."/>
        </authorList>
    </citation>
    <scope>NUCLEOTIDE SEQUENCE [LARGE SCALE GENOMIC DNA]</scope>
    <source>
        <strain evidence="4">S238N-H82 / ATCC MYA-4686</strain>
    </source>
</reference>
<dbReference type="AlphaFoldDB" id="B0DGW0"/>
<dbReference type="RefSeq" id="XP_001883204.1">
    <property type="nucleotide sequence ID" value="XM_001883169.1"/>
</dbReference>
<evidence type="ECO:0000313" key="4">
    <source>
        <dbReference type="Proteomes" id="UP000001194"/>
    </source>
</evidence>
<feature type="transmembrane region" description="Helical" evidence="1">
    <location>
        <begin position="110"/>
        <end position="130"/>
    </location>
</feature>
<evidence type="ECO:0000313" key="3">
    <source>
        <dbReference type="EMBL" id="EDR06343.1"/>
    </source>
</evidence>
<evidence type="ECO:0000256" key="1">
    <source>
        <dbReference type="SAM" id="Phobius"/>
    </source>
</evidence>
<keyword evidence="1" id="KW-0812">Transmembrane</keyword>
<feature type="transmembrane region" description="Helical" evidence="1">
    <location>
        <begin position="233"/>
        <end position="251"/>
    </location>
</feature>
<feature type="chain" id="PRO_5002747222" evidence="2">
    <location>
        <begin position="21"/>
        <end position="574"/>
    </location>
</feature>
<keyword evidence="2" id="KW-0732">Signal</keyword>
<feature type="transmembrane region" description="Helical" evidence="1">
    <location>
        <begin position="196"/>
        <end position="213"/>
    </location>
</feature>
<feature type="transmembrane region" description="Helical" evidence="1">
    <location>
        <begin position="393"/>
        <end position="422"/>
    </location>
</feature>
<accession>B0DGW0</accession>
<gene>
    <name evidence="3" type="ORF">LACBIDRAFT_300482</name>
</gene>
<dbReference type="KEGG" id="lbc:LACBIDRAFT_300482"/>
<dbReference type="GeneID" id="6078818"/>
<keyword evidence="1" id="KW-0472">Membrane</keyword>
<feature type="transmembrane region" description="Helical" evidence="1">
    <location>
        <begin position="434"/>
        <end position="454"/>
    </location>
</feature>
<evidence type="ECO:0000256" key="2">
    <source>
        <dbReference type="SAM" id="SignalP"/>
    </source>
</evidence>
<proteinExistence type="predicted"/>
<sequence length="574" mass="64016">MRHLFVLLSVFSTLLPAVFAAVDFPTCLANVQNGLFGTVGGRDNHGNPVVISNATAITYELCLAACGAGPEPFHWSVFSQQFSSWLLPWLALVSQLPFGSNDKLDNLESVLLTIGSPALAAYSLALTVLNGRWIARRFARFTYPNVRRAIRILNSLQQAPLRVVNDDALLASLVVLPQNDEWWIELDDWLNDAHSWSISAITSIAWVVITYVFTVVDSFTTNLGSSIQANGQAVGSLWLWLLPIIIGWLMISPKCDSVRLSSMIERANRIAYVATDGGSIILARNAGTEKRAVELTILELDPLTRDEKCTAPVYNYARFLPWVMAVEEVCEAFHGASDHYHGHRSVDPTIDWVMVDRKQQPHERNRVGNRRQLEEYCKPLHARIIRSRWGPNVFSRMAIASFLAMVLQWGTVGSAIVVAWFTPTIGLGCRSASYIVYGVLSTIVWILLVSSSILTHYATMQPLNHWEQPVNDWSMRAARLTSILLRRLGKSIATLNSIWIFISCLFQLSNFYDRCYCNSSVFWLKGRAYNVIQLMADDLASTKGAWLGGVFLAGGVVVIYVGFVELFSDPPLPD</sequence>